<dbReference type="InterPro" id="IPR002053">
    <property type="entry name" value="Glyco_hydro_25"/>
</dbReference>
<evidence type="ECO:0000313" key="2">
    <source>
        <dbReference type="EMBL" id="MFC4293744.1"/>
    </source>
</evidence>
<dbReference type="Pfam" id="PF01183">
    <property type="entry name" value="Glyco_hydro_25"/>
    <property type="match status" value="1"/>
</dbReference>
<dbReference type="InterPro" id="IPR017853">
    <property type="entry name" value="GH"/>
</dbReference>
<dbReference type="Proteomes" id="UP001595828">
    <property type="component" value="Unassembled WGS sequence"/>
</dbReference>
<sequence length="232" mass="24885">MAGRKPRRARRWLGGAALLLSLVGGIAAWWQAGEWMPSRARYPIQGTETSAADGAVNWVALKASGADFAYLDASAGADVRDPAFTEGLAEARAAGLKVGAVHHYDPCRGAGEQAANFVTVVPRDAALLPPAVELDLDEAECAAPPAPAAMVSELTTFLNQIEGHVGKPAILKLSPAFEARYRLAPMLDRNLWLTGDYFAPGYAGRPWVMWTANTRLRSPAVDGRLRWIAVRP</sequence>
<proteinExistence type="inferred from homology"/>
<evidence type="ECO:0000256" key="1">
    <source>
        <dbReference type="ARBA" id="ARBA00010646"/>
    </source>
</evidence>
<accession>A0ABV8RM16</accession>
<dbReference type="Gene3D" id="3.20.20.80">
    <property type="entry name" value="Glycosidases"/>
    <property type="match status" value="1"/>
</dbReference>
<dbReference type="EMBL" id="JBHSDR010000003">
    <property type="protein sequence ID" value="MFC4293744.1"/>
    <property type="molecule type" value="Genomic_DNA"/>
</dbReference>
<name>A0ABV8RM16_9SPHN</name>
<protein>
    <submittedName>
        <fullName evidence="2">Glycoside hydrolase family 25 protein</fullName>
    </submittedName>
</protein>
<evidence type="ECO:0000313" key="3">
    <source>
        <dbReference type="Proteomes" id="UP001595828"/>
    </source>
</evidence>
<dbReference type="PROSITE" id="PS51904">
    <property type="entry name" value="GLYCOSYL_HYDROL_F25_2"/>
    <property type="match status" value="1"/>
</dbReference>
<comment type="caution">
    <text evidence="2">The sequence shown here is derived from an EMBL/GenBank/DDBJ whole genome shotgun (WGS) entry which is preliminary data.</text>
</comment>
<dbReference type="RefSeq" id="WP_379537229.1">
    <property type="nucleotide sequence ID" value="NZ_JBHSDR010000003.1"/>
</dbReference>
<dbReference type="PANTHER" id="PTHR34135:SF2">
    <property type="entry name" value="LYSOZYME"/>
    <property type="match status" value="1"/>
</dbReference>
<dbReference type="PANTHER" id="PTHR34135">
    <property type="entry name" value="LYSOZYME"/>
    <property type="match status" value="1"/>
</dbReference>
<comment type="similarity">
    <text evidence="1">Belongs to the glycosyl hydrolase 25 family.</text>
</comment>
<gene>
    <name evidence="2" type="ORF">ACFO0A_01590</name>
</gene>
<dbReference type="SUPFAM" id="SSF51445">
    <property type="entry name" value="(Trans)glycosidases"/>
    <property type="match status" value="1"/>
</dbReference>
<organism evidence="2 3">
    <name type="scientific">Novosphingobium tardum</name>
    <dbReference type="NCBI Taxonomy" id="1538021"/>
    <lineage>
        <taxon>Bacteria</taxon>
        <taxon>Pseudomonadati</taxon>
        <taxon>Pseudomonadota</taxon>
        <taxon>Alphaproteobacteria</taxon>
        <taxon>Sphingomonadales</taxon>
        <taxon>Sphingomonadaceae</taxon>
        <taxon>Novosphingobium</taxon>
    </lineage>
</organism>
<keyword evidence="3" id="KW-1185">Reference proteome</keyword>
<dbReference type="GO" id="GO:0016787">
    <property type="term" value="F:hydrolase activity"/>
    <property type="evidence" value="ECO:0007669"/>
    <property type="project" value="UniProtKB-KW"/>
</dbReference>
<reference evidence="3" key="1">
    <citation type="journal article" date="2019" name="Int. J. Syst. Evol. Microbiol.">
        <title>The Global Catalogue of Microorganisms (GCM) 10K type strain sequencing project: providing services to taxonomists for standard genome sequencing and annotation.</title>
        <authorList>
            <consortium name="The Broad Institute Genomics Platform"/>
            <consortium name="The Broad Institute Genome Sequencing Center for Infectious Disease"/>
            <person name="Wu L."/>
            <person name="Ma J."/>
        </authorList>
    </citation>
    <scope>NUCLEOTIDE SEQUENCE [LARGE SCALE GENOMIC DNA]</scope>
    <source>
        <strain evidence="3">CGMCC 1.12989</strain>
    </source>
</reference>
<keyword evidence="2" id="KW-0378">Hydrolase</keyword>